<evidence type="ECO:0008006" key="5">
    <source>
        <dbReference type="Google" id="ProtNLM"/>
    </source>
</evidence>
<gene>
    <name evidence="3" type="ordered locus">Oter_1919</name>
</gene>
<dbReference type="HOGENOM" id="CLU_329236_0_0_0"/>
<dbReference type="Gene3D" id="2.60.40.10">
    <property type="entry name" value="Immunoglobulins"/>
    <property type="match status" value="2"/>
</dbReference>
<reference evidence="3 4" key="1">
    <citation type="journal article" date="2011" name="J. Bacteriol.">
        <title>Genome sequence of the verrucomicrobium Opitutus terrae PB90-1, an abundant inhabitant of rice paddy soil ecosystems.</title>
        <authorList>
            <person name="van Passel M.W."/>
            <person name="Kant R."/>
            <person name="Palva A."/>
            <person name="Copeland A."/>
            <person name="Lucas S."/>
            <person name="Lapidus A."/>
            <person name="Glavina del Rio T."/>
            <person name="Pitluck S."/>
            <person name="Goltsman E."/>
            <person name="Clum A."/>
            <person name="Sun H."/>
            <person name="Schmutz J."/>
            <person name="Larimer F.W."/>
            <person name="Land M.L."/>
            <person name="Hauser L."/>
            <person name="Kyrpides N."/>
            <person name="Mikhailova N."/>
            <person name="Richardson P.P."/>
            <person name="Janssen P.H."/>
            <person name="de Vos W.M."/>
            <person name="Smidt H."/>
        </authorList>
    </citation>
    <scope>NUCLEOTIDE SEQUENCE [LARGE SCALE GENOMIC DNA]</scope>
    <source>
        <strain evidence="4">DSM 11246 / JCM 15787 / PB90-1</strain>
    </source>
</reference>
<keyword evidence="2" id="KW-0732">Signal</keyword>
<dbReference type="RefSeq" id="WP_012374739.1">
    <property type="nucleotide sequence ID" value="NC_010571.1"/>
</dbReference>
<dbReference type="EMBL" id="CP001032">
    <property type="protein sequence ID" value="ACB75202.1"/>
    <property type="molecule type" value="Genomic_DNA"/>
</dbReference>
<evidence type="ECO:0000256" key="1">
    <source>
        <dbReference type="SAM" id="MobiDB-lite"/>
    </source>
</evidence>
<feature type="signal peptide" evidence="2">
    <location>
        <begin position="1"/>
        <end position="26"/>
    </location>
</feature>
<proteinExistence type="predicted"/>
<dbReference type="eggNOG" id="COG3291">
    <property type="taxonomic scope" value="Bacteria"/>
</dbReference>
<feature type="region of interest" description="Disordered" evidence="1">
    <location>
        <begin position="336"/>
        <end position="366"/>
    </location>
</feature>
<sequence length="872" mass="94173">MPNVPLLRTVLATFAFASALYNFASAQTSTGPAVATLTLIDAAAQRDLRVLDASSTIVLSVDGKALNVRAEVSGSAGCVAFYLNGSHIRTENLAPYAFAADDSGVYRKWTPPLGKSTLRAVAYSGANRSGTAGVAKEVVLEVLADAPVAPAPITEEPVVAPAPTPTPTGLAVTTLMLINTTTQQELHPLQADDPIVLSTCGSALNVRADVSGKVGSVAFYLDGKFVRCENVAPYALAADDSGRFYAWTPALGTHTLRAVPYPKANRSGTPGATLEVSFEVCQTPKVVFEPFKMYGSNGALNLSAYEAFAQSYDELTMEKRLGPAFADLHVNTPEDRPTLYRPPSYSRVSGYPRTNPYELGTNPTTDGDYWSDSGQVGYIPDDPVNDPGLDRIQTYAYYDKVFAISPRLDWASGRPHPEPQTRDSYYQTLFGTNPMQPVAMVRSYGMQQNEALVLYRGGLLGVAGMQTSRGSNERPYPGLKFPAHKVPTAIAITTACEFALVTIWDTELKKGQLAVIALEGKYLPFHTWPYMGLANQGSWSAFKLLGYVDLPMTTPTAVAAASNAWWSGPSQTGGLVLSQIDLSYDKHRLNVYSGAWTAVVAKSGYALVASQHDNKVAMVDLTPLLSYMRESYLSSAESFKRTMAARGTGDANFPEAFTVKPQITPKVVWTETVAEPTAVLAGLKLDRWTKDYFKAYVASRDGTISIIDTSSLMKRSSWERLGALRITGTFNVGANPVDMCLARRSDSNLPLIPYVDGKQVTDTRNNLLYIAVRGERKVVAAVTFEGKGAIYRTIRDVRMGDPVAVSTAIRGPIVSVADFRGKKILSFRVGRINDTRNDKIYGCGADGTDPFELAGELPFAGHPFLVNSANTN</sequence>
<dbReference type="AlphaFoldDB" id="B1ZY03"/>
<dbReference type="STRING" id="452637.Oter_1919"/>
<dbReference type="eggNOG" id="COG3386">
    <property type="taxonomic scope" value="Bacteria"/>
</dbReference>
<feature type="chain" id="PRO_5002775021" description="Bacterial Ig-like domain-containing protein" evidence="2">
    <location>
        <begin position="27"/>
        <end position="872"/>
    </location>
</feature>
<dbReference type="KEGG" id="ote:Oter_1919"/>
<name>B1ZY03_OPITP</name>
<dbReference type="InterPro" id="IPR013783">
    <property type="entry name" value="Ig-like_fold"/>
</dbReference>
<accession>B1ZY03</accession>
<dbReference type="eggNOG" id="COG3827">
    <property type="taxonomic scope" value="Bacteria"/>
</dbReference>
<keyword evidence="4" id="KW-1185">Reference proteome</keyword>
<dbReference type="Proteomes" id="UP000007013">
    <property type="component" value="Chromosome"/>
</dbReference>
<evidence type="ECO:0000313" key="4">
    <source>
        <dbReference type="Proteomes" id="UP000007013"/>
    </source>
</evidence>
<organism evidence="3 4">
    <name type="scientific">Opitutus terrae (strain DSM 11246 / JCM 15787 / PB90-1)</name>
    <dbReference type="NCBI Taxonomy" id="452637"/>
    <lineage>
        <taxon>Bacteria</taxon>
        <taxon>Pseudomonadati</taxon>
        <taxon>Verrucomicrobiota</taxon>
        <taxon>Opitutia</taxon>
        <taxon>Opitutales</taxon>
        <taxon>Opitutaceae</taxon>
        <taxon>Opitutus</taxon>
    </lineage>
</organism>
<evidence type="ECO:0000313" key="3">
    <source>
        <dbReference type="EMBL" id="ACB75202.1"/>
    </source>
</evidence>
<protein>
    <recommendedName>
        <fullName evidence="5">Bacterial Ig-like domain-containing protein</fullName>
    </recommendedName>
</protein>
<evidence type="ECO:0000256" key="2">
    <source>
        <dbReference type="SAM" id="SignalP"/>
    </source>
</evidence>